<feature type="signal peptide" evidence="9">
    <location>
        <begin position="1"/>
        <end position="25"/>
    </location>
</feature>
<dbReference type="InterPro" id="IPR058837">
    <property type="entry name" value="MamS_MamX_dom"/>
</dbReference>
<reference evidence="12 13" key="1">
    <citation type="submission" date="2024-05" db="EMBL/GenBank/DDBJ databases">
        <authorList>
            <consortium name="Candidatus Magnetaquicoccaceae bacterium FCR-1 genome sequencing consortium"/>
            <person name="Shimoshige H."/>
            <person name="Shimamura S."/>
            <person name="Taoka A."/>
            <person name="Kobayashi H."/>
            <person name="Maekawa T."/>
        </authorList>
    </citation>
    <scope>NUCLEOTIDE SEQUENCE [LARGE SCALE GENOMIC DNA]</scope>
    <source>
        <strain evidence="12 13">FCR-1</strain>
    </source>
</reference>
<feature type="chain" id="PRO_5045157478" evidence="9">
    <location>
        <begin position="26"/>
        <end position="280"/>
    </location>
</feature>
<evidence type="ECO:0000256" key="1">
    <source>
        <dbReference type="ARBA" id="ARBA00004206"/>
    </source>
</evidence>
<name>A0ABQ0CAH8_9PROT</name>
<evidence type="ECO:0000256" key="4">
    <source>
        <dbReference type="ARBA" id="ARBA00022723"/>
    </source>
</evidence>
<accession>A0ABQ0CAH8</accession>
<keyword evidence="3" id="KW-0812">Transmembrane</keyword>
<keyword evidence="8" id="KW-1281">Magnetosome</keyword>
<evidence type="ECO:0000256" key="9">
    <source>
        <dbReference type="SAM" id="SignalP"/>
    </source>
</evidence>
<organism evidence="12 13">
    <name type="scientific">Candidatus Magnetaquiglobus chichijimensis</name>
    <dbReference type="NCBI Taxonomy" id="3141448"/>
    <lineage>
        <taxon>Bacteria</taxon>
        <taxon>Pseudomonadati</taxon>
        <taxon>Pseudomonadota</taxon>
        <taxon>Magnetococcia</taxon>
        <taxon>Magnetococcales</taxon>
        <taxon>Candidatus Magnetaquicoccaceae</taxon>
        <taxon>Candidatus Magnetaquiglobus</taxon>
    </lineage>
</organism>
<dbReference type="Pfam" id="PF26390">
    <property type="entry name" value="MamS_MamX"/>
    <property type="match status" value="1"/>
</dbReference>
<keyword evidence="13" id="KW-1185">Reference proteome</keyword>
<keyword evidence="4" id="KW-0479">Metal-binding</keyword>
<proteinExistence type="predicted"/>
<dbReference type="Pfam" id="PF18509">
    <property type="entry name" value="MCR"/>
    <property type="match status" value="1"/>
</dbReference>
<sequence length="280" mass="30797">MKQLQWLMAVSIAFSLVLFFLSVFAEDPWEDHVYNKAPPIAAGMLAPHLDGRERMTCSSCHEIIANNPNSGIASTPPLVAGTPPVPSHADGRDQMPCANCHRILHPDQPPATMPAAPAPAKPAAVMSAPIEIVQPDTNRIPVPQHVALPQTSQPPRTPAAAALDPEWHERFIPTRFQGKIVRIVENSVQSGRINTHILVYDGINQAAWINLAPDWYLNQQGCHIGVGLFVKGTAFKETGSKQDALRYARSFSVNGQFCMLRDKHLRGAWTRTDLKSKDEE</sequence>
<keyword evidence="5" id="KW-1133">Transmembrane helix</keyword>
<dbReference type="Gene3D" id="2.30.42.60">
    <property type="match status" value="1"/>
</dbReference>
<evidence type="ECO:0000259" key="11">
    <source>
        <dbReference type="Pfam" id="PF26390"/>
    </source>
</evidence>
<evidence type="ECO:0000259" key="10">
    <source>
        <dbReference type="Pfam" id="PF18509"/>
    </source>
</evidence>
<evidence type="ECO:0000256" key="6">
    <source>
        <dbReference type="ARBA" id="ARBA00023004"/>
    </source>
</evidence>
<feature type="domain" description="Magnetochrome" evidence="10">
    <location>
        <begin position="38"/>
        <end position="65"/>
    </location>
</feature>
<reference evidence="12 13" key="2">
    <citation type="submission" date="2024-09" db="EMBL/GenBank/DDBJ databases">
        <title>Draft genome sequence of Candidatus Magnetaquicoccaceae bacterium FCR-1.</title>
        <authorList>
            <person name="Shimoshige H."/>
            <person name="Shimamura S."/>
            <person name="Taoka A."/>
            <person name="Kobayashi H."/>
            <person name="Maekawa T."/>
        </authorList>
    </citation>
    <scope>NUCLEOTIDE SEQUENCE [LARGE SCALE GENOMIC DNA]</scope>
    <source>
        <strain evidence="12 13">FCR-1</strain>
    </source>
</reference>
<dbReference type="InterPro" id="IPR040963">
    <property type="entry name" value="MCR"/>
</dbReference>
<evidence type="ECO:0000256" key="5">
    <source>
        <dbReference type="ARBA" id="ARBA00022989"/>
    </source>
</evidence>
<evidence type="ECO:0000256" key="2">
    <source>
        <dbReference type="ARBA" id="ARBA00022591"/>
    </source>
</evidence>
<evidence type="ECO:0000313" key="13">
    <source>
        <dbReference type="Proteomes" id="UP001628193"/>
    </source>
</evidence>
<evidence type="ECO:0000313" key="12">
    <source>
        <dbReference type="EMBL" id="GAB0057892.1"/>
    </source>
</evidence>
<comment type="subcellular location">
    <subcellularLocation>
        <location evidence="1">Magnetosome membrane</location>
        <topology evidence="1">Single-pass membrane protein</topology>
    </subcellularLocation>
</comment>
<evidence type="ECO:0000256" key="7">
    <source>
        <dbReference type="ARBA" id="ARBA00023136"/>
    </source>
</evidence>
<keyword evidence="7" id="KW-0472">Membrane</keyword>
<dbReference type="InterPro" id="IPR036280">
    <property type="entry name" value="Multihaem_cyt_sf"/>
</dbReference>
<feature type="domain" description="Magnetosome protein MamS/MamX" evidence="11">
    <location>
        <begin position="174"/>
        <end position="258"/>
    </location>
</feature>
<evidence type="ECO:0000256" key="8">
    <source>
        <dbReference type="ARBA" id="ARBA00023178"/>
    </source>
</evidence>
<dbReference type="SUPFAM" id="SSF48695">
    <property type="entry name" value="Multiheme cytochromes"/>
    <property type="match status" value="1"/>
</dbReference>
<dbReference type="Proteomes" id="UP001628193">
    <property type="component" value="Unassembled WGS sequence"/>
</dbReference>
<keyword evidence="9" id="KW-0732">Signal</keyword>
<comment type="caution">
    <text evidence="12">The sequence shown here is derived from an EMBL/GenBank/DDBJ whole genome shotgun (WGS) entry which is preliminary data.</text>
</comment>
<gene>
    <name evidence="12" type="primary">mamX</name>
    <name evidence="12" type="ORF">SIID45300_02226</name>
</gene>
<protein>
    <submittedName>
        <fullName evidence="12">Magnetosome protein MamX</fullName>
    </submittedName>
</protein>
<keyword evidence="2" id="KW-0091">Biomineralization</keyword>
<evidence type="ECO:0000256" key="3">
    <source>
        <dbReference type="ARBA" id="ARBA00022692"/>
    </source>
</evidence>
<dbReference type="EMBL" id="BAAFGK010000004">
    <property type="protein sequence ID" value="GAB0057892.1"/>
    <property type="molecule type" value="Genomic_DNA"/>
</dbReference>
<keyword evidence="6" id="KW-0408">Iron</keyword>